<dbReference type="GO" id="GO:0043386">
    <property type="term" value="P:mycotoxin biosynthetic process"/>
    <property type="evidence" value="ECO:0007669"/>
    <property type="project" value="InterPro"/>
</dbReference>
<dbReference type="InterPro" id="IPR021765">
    <property type="entry name" value="UstYa-like"/>
</dbReference>
<evidence type="ECO:0000256" key="3">
    <source>
        <dbReference type="ARBA" id="ARBA00035112"/>
    </source>
</evidence>
<keyword evidence="4" id="KW-0812">Transmembrane</keyword>
<keyword evidence="4" id="KW-1133">Transmembrane helix</keyword>
<accession>A0A8H5FMW2</accession>
<gene>
    <name evidence="5" type="ORF">D9611_001103</name>
</gene>
<dbReference type="PANTHER" id="PTHR33365:SF11">
    <property type="entry name" value="TAT PATHWAY SIGNAL SEQUENCE"/>
    <property type="match status" value="1"/>
</dbReference>
<evidence type="ECO:0000256" key="4">
    <source>
        <dbReference type="SAM" id="Phobius"/>
    </source>
</evidence>
<keyword evidence="4" id="KW-0472">Membrane</keyword>
<evidence type="ECO:0000256" key="1">
    <source>
        <dbReference type="ARBA" id="ARBA00004685"/>
    </source>
</evidence>
<proteinExistence type="inferred from homology"/>
<reference evidence="5 6" key="1">
    <citation type="journal article" date="2020" name="ISME J.">
        <title>Uncovering the hidden diversity of litter-decomposition mechanisms in mushroom-forming fungi.</title>
        <authorList>
            <person name="Floudas D."/>
            <person name="Bentzer J."/>
            <person name="Ahren D."/>
            <person name="Johansson T."/>
            <person name="Persson P."/>
            <person name="Tunlid A."/>
        </authorList>
    </citation>
    <scope>NUCLEOTIDE SEQUENCE [LARGE SCALE GENOMIC DNA]</scope>
    <source>
        <strain evidence="5 6">CBS 175.51</strain>
    </source>
</reference>
<keyword evidence="6" id="KW-1185">Reference proteome</keyword>
<comment type="caution">
    <text evidence="5">The sequence shown here is derived from an EMBL/GenBank/DDBJ whole genome shotgun (WGS) entry which is preliminary data.</text>
</comment>
<dbReference type="AlphaFoldDB" id="A0A8H5FMW2"/>
<dbReference type="EMBL" id="JAACJK010000001">
    <property type="protein sequence ID" value="KAF5342372.1"/>
    <property type="molecule type" value="Genomic_DNA"/>
</dbReference>
<comment type="pathway">
    <text evidence="1">Mycotoxin biosynthesis.</text>
</comment>
<name>A0A8H5FMW2_9AGAR</name>
<feature type="transmembrane region" description="Helical" evidence="4">
    <location>
        <begin position="6"/>
        <end position="27"/>
    </location>
</feature>
<dbReference type="OrthoDB" id="3687641at2759"/>
<keyword evidence="2" id="KW-0560">Oxidoreductase</keyword>
<evidence type="ECO:0000256" key="2">
    <source>
        <dbReference type="ARBA" id="ARBA00023002"/>
    </source>
</evidence>
<dbReference type="Proteomes" id="UP000541558">
    <property type="component" value="Unassembled WGS sequence"/>
</dbReference>
<sequence>MPSSAWLSSPAYLALVLLSSVNLVILLQQWRLHHPYVDPRDIYNRLPGHFESTAMTLNHTRIQVQGDADTPTWRALAHNGFIRLGEEGLNFDVSMYHQLHCLNQIRTSYNSGVSAFATSVARSESNGRSVIGGRDAAGNRTHVADDDMVVKHSGHCFQYILHALICRADPGLIPISSDEMARTPDIAEGHTYQCRDWVPVRRTVTENHAKWKGVPYT</sequence>
<evidence type="ECO:0000313" key="6">
    <source>
        <dbReference type="Proteomes" id="UP000541558"/>
    </source>
</evidence>
<organism evidence="5 6">
    <name type="scientific">Ephemerocybe angulata</name>
    <dbReference type="NCBI Taxonomy" id="980116"/>
    <lineage>
        <taxon>Eukaryota</taxon>
        <taxon>Fungi</taxon>
        <taxon>Dikarya</taxon>
        <taxon>Basidiomycota</taxon>
        <taxon>Agaricomycotina</taxon>
        <taxon>Agaricomycetes</taxon>
        <taxon>Agaricomycetidae</taxon>
        <taxon>Agaricales</taxon>
        <taxon>Agaricineae</taxon>
        <taxon>Psathyrellaceae</taxon>
        <taxon>Ephemerocybe</taxon>
    </lineage>
</organism>
<dbReference type="Pfam" id="PF11807">
    <property type="entry name" value="UstYa"/>
    <property type="match status" value="1"/>
</dbReference>
<comment type="similarity">
    <text evidence="3">Belongs to the ustYa family.</text>
</comment>
<evidence type="ECO:0000313" key="5">
    <source>
        <dbReference type="EMBL" id="KAF5342372.1"/>
    </source>
</evidence>
<dbReference type="GO" id="GO:0016491">
    <property type="term" value="F:oxidoreductase activity"/>
    <property type="evidence" value="ECO:0007669"/>
    <property type="project" value="UniProtKB-KW"/>
</dbReference>
<dbReference type="PANTHER" id="PTHR33365">
    <property type="entry name" value="YALI0B05434P"/>
    <property type="match status" value="1"/>
</dbReference>
<protein>
    <submittedName>
        <fullName evidence="5">Uncharacterized protein</fullName>
    </submittedName>
</protein>